<organism evidence="1 2">
    <name type="scientific">Nocardia stercoris</name>
    <dbReference type="NCBI Taxonomy" id="2483361"/>
    <lineage>
        <taxon>Bacteria</taxon>
        <taxon>Bacillati</taxon>
        <taxon>Actinomycetota</taxon>
        <taxon>Actinomycetes</taxon>
        <taxon>Mycobacteriales</taxon>
        <taxon>Nocardiaceae</taxon>
        <taxon>Nocardia</taxon>
    </lineage>
</organism>
<gene>
    <name evidence="1" type="ORF">EBN03_04825</name>
</gene>
<proteinExistence type="predicted"/>
<name>A0A3M2LL67_9NOCA</name>
<protein>
    <submittedName>
        <fullName evidence="1">Uncharacterized protein</fullName>
    </submittedName>
</protein>
<reference evidence="1 2" key="1">
    <citation type="submission" date="2018-10" db="EMBL/GenBank/DDBJ databases">
        <title>Isolation from cow dung.</title>
        <authorList>
            <person name="Ling L."/>
        </authorList>
    </citation>
    <scope>NUCLEOTIDE SEQUENCE [LARGE SCALE GENOMIC DNA]</scope>
    <source>
        <strain evidence="1 2">NEAU-LL90</strain>
    </source>
</reference>
<dbReference type="Proteomes" id="UP000279275">
    <property type="component" value="Unassembled WGS sequence"/>
</dbReference>
<evidence type="ECO:0000313" key="2">
    <source>
        <dbReference type="Proteomes" id="UP000279275"/>
    </source>
</evidence>
<accession>A0A3M2LL67</accession>
<comment type="caution">
    <text evidence="1">The sequence shown here is derived from an EMBL/GenBank/DDBJ whole genome shotgun (WGS) entry which is preliminary data.</text>
</comment>
<sequence>MRGAISVAIDMESASTMTSTSTRHFARCVGGDFWVVSWLPGRTLTERQAAAAMTIAVTVSRHPQDDTAWVRLDGLALELGLTGREAAGLVALSSHDLRLPPRSRPA</sequence>
<dbReference type="OrthoDB" id="4555411at2"/>
<keyword evidence="2" id="KW-1185">Reference proteome</keyword>
<evidence type="ECO:0000313" key="1">
    <source>
        <dbReference type="EMBL" id="RMI35568.1"/>
    </source>
</evidence>
<dbReference type="EMBL" id="RFFH01000001">
    <property type="protein sequence ID" value="RMI35568.1"/>
    <property type="molecule type" value="Genomic_DNA"/>
</dbReference>
<dbReference type="AlphaFoldDB" id="A0A3M2LL67"/>